<sequence length="189" mass="21304">MAARYFELRSNVQEENWYLDDPVDSNSVEVDNPWMFGDGKPVPVPGRLRIPLMEPGRPQDFSLAGVGMTPIVHVKIATVLAERAANDVQLFSVDVQGQPDQYVLLVATKLIRCINEKASEEIRFWEARHGQPERIGEYRSVYGMRIDPSKVGTAKVFRTWGWSIALIVSEDLKDALERTGATGMHFTEV</sequence>
<accession>A0A3A8IUI8</accession>
<name>A0A3A8IUI8_9BACT</name>
<keyword evidence="3" id="KW-1185">Reference proteome</keyword>
<dbReference type="RefSeq" id="WP_120541579.1">
    <property type="nucleotide sequence ID" value="NZ_RAVZ01000101.1"/>
</dbReference>
<gene>
    <name evidence="2" type="ORF">D7V88_16400</name>
</gene>
<dbReference type="EMBL" id="RAVZ01000101">
    <property type="protein sequence ID" value="RKG87199.1"/>
    <property type="molecule type" value="Genomic_DNA"/>
</dbReference>
<feature type="domain" description="Immunity MXAN-0049 protein" evidence="1">
    <location>
        <begin position="94"/>
        <end position="189"/>
    </location>
</feature>
<protein>
    <recommendedName>
        <fullName evidence="1">Immunity MXAN-0049 protein domain-containing protein</fullName>
    </recommendedName>
</protein>
<dbReference type="InterPro" id="IPR012433">
    <property type="entry name" value="Imm11"/>
</dbReference>
<comment type="caution">
    <text evidence="2">The sequence shown here is derived from an EMBL/GenBank/DDBJ whole genome shotgun (WGS) entry which is preliminary data.</text>
</comment>
<dbReference type="Proteomes" id="UP000268094">
    <property type="component" value="Unassembled WGS sequence"/>
</dbReference>
<reference evidence="3" key="1">
    <citation type="submission" date="2018-09" db="EMBL/GenBank/DDBJ databases">
        <authorList>
            <person name="Livingstone P.G."/>
            <person name="Whitworth D.E."/>
        </authorList>
    </citation>
    <scope>NUCLEOTIDE SEQUENCE [LARGE SCALE GENOMIC DNA]</scope>
    <source>
        <strain evidence="3">CA054A</strain>
    </source>
</reference>
<dbReference type="AlphaFoldDB" id="A0A3A8IUI8"/>
<dbReference type="Pfam" id="PF07791">
    <property type="entry name" value="Imm11"/>
    <property type="match status" value="1"/>
</dbReference>
<proteinExistence type="predicted"/>
<organism evidence="2 3">
    <name type="scientific">Corallococcus terminator</name>
    <dbReference type="NCBI Taxonomy" id="2316733"/>
    <lineage>
        <taxon>Bacteria</taxon>
        <taxon>Pseudomonadati</taxon>
        <taxon>Myxococcota</taxon>
        <taxon>Myxococcia</taxon>
        <taxon>Myxococcales</taxon>
        <taxon>Cystobacterineae</taxon>
        <taxon>Myxococcaceae</taxon>
        <taxon>Corallococcus</taxon>
    </lineage>
</organism>
<evidence type="ECO:0000259" key="1">
    <source>
        <dbReference type="Pfam" id="PF07791"/>
    </source>
</evidence>
<dbReference type="OrthoDB" id="5509251at2"/>
<evidence type="ECO:0000313" key="2">
    <source>
        <dbReference type="EMBL" id="RKG87199.1"/>
    </source>
</evidence>
<evidence type="ECO:0000313" key="3">
    <source>
        <dbReference type="Proteomes" id="UP000268094"/>
    </source>
</evidence>